<protein>
    <recommendedName>
        <fullName evidence="2 5">Proline dehydrogenase</fullName>
        <ecNumber evidence="2 5">1.5.5.2</ecNumber>
    </recommendedName>
</protein>
<gene>
    <name evidence="7" type="ORF">VFPPC_02131</name>
</gene>
<dbReference type="InterPro" id="IPR015659">
    <property type="entry name" value="Proline_oxidase"/>
</dbReference>
<keyword evidence="5" id="KW-0274">FAD</keyword>
<evidence type="ECO:0000259" key="6">
    <source>
        <dbReference type="Pfam" id="PF01619"/>
    </source>
</evidence>
<feature type="domain" description="Proline dehydrogenase" evidence="6">
    <location>
        <begin position="211"/>
        <end position="488"/>
    </location>
</feature>
<dbReference type="Proteomes" id="UP000078397">
    <property type="component" value="Unassembled WGS sequence"/>
</dbReference>
<dbReference type="GO" id="GO:0010133">
    <property type="term" value="P:L-proline catabolic process to L-glutamate"/>
    <property type="evidence" value="ECO:0007669"/>
    <property type="project" value="TreeGrafter"/>
</dbReference>
<keyword evidence="4 5" id="KW-0642">Proline metabolism</keyword>
<comment type="similarity">
    <text evidence="1 5">Belongs to the proline oxidase family.</text>
</comment>
<comment type="catalytic activity">
    <reaction evidence="5">
        <text>L-proline + a quinone = (S)-1-pyrroline-5-carboxylate + a quinol + H(+)</text>
        <dbReference type="Rhea" id="RHEA:23784"/>
        <dbReference type="ChEBI" id="CHEBI:15378"/>
        <dbReference type="ChEBI" id="CHEBI:17388"/>
        <dbReference type="ChEBI" id="CHEBI:24646"/>
        <dbReference type="ChEBI" id="CHEBI:60039"/>
        <dbReference type="ChEBI" id="CHEBI:132124"/>
        <dbReference type="EC" id="1.5.5.2"/>
    </reaction>
</comment>
<comment type="function">
    <text evidence="5">Converts proline to delta-1-pyrroline-5-carboxylate.</text>
</comment>
<dbReference type="InterPro" id="IPR002872">
    <property type="entry name" value="Proline_DH_dom"/>
</dbReference>
<sequence>MPPLHLVRTSRELARRATPSLSTFQHISRSYSQVTARYDLKSGSTSSVPQSNAPEALTGLRALPWSSLIRSLAVLSVASLPQPALSRLIRTVKRHSNWIHRSAIMRRAIRATFYDTFCIGEGKVEIAKNVNELRQIGVRGVILAFAREAIVVPETNHETLLTSDEPELASWVRFNLETIDNLRQGDYLAVRCTGAGKSTLKVMDQYFEYTKNPGSITKDARHDLLAQLEVLRLALYEICAAAKSRGIRILVDAEDIRCQVSIDHIALNLMSTFNRGSDAFVLSTYQMYLKAGIAKLRAHLQHAAENNYILGVKMVRGAFMHTEPDRTLLHDTKGDTDKAYDEAVKLLITSHGASSLDSGSVCSTSSQGRWAADVMLATHNSHSAKEALRLYREYIQHRGNKGSAPGTGLRSLAFAQLKGMADELSLQLAADVEKMSERSDQAIGHVTLGGTPQYPRIGVYKYSVWGPFQECLLYMLRRAEENKDAVARSRGTATVMMKEAFQRLLRTRRFQARSA</sequence>
<evidence type="ECO:0000256" key="1">
    <source>
        <dbReference type="ARBA" id="ARBA00005869"/>
    </source>
</evidence>
<dbReference type="Pfam" id="PF01619">
    <property type="entry name" value="Pro_dh"/>
    <property type="match status" value="1"/>
</dbReference>
<dbReference type="SUPFAM" id="SSF51730">
    <property type="entry name" value="FAD-linked oxidoreductase"/>
    <property type="match status" value="1"/>
</dbReference>
<evidence type="ECO:0000256" key="3">
    <source>
        <dbReference type="ARBA" id="ARBA00023002"/>
    </source>
</evidence>
<reference evidence="7 8" key="1">
    <citation type="journal article" date="2016" name="PLoS Pathog.">
        <title>Biosynthesis of antibiotic leucinostatins in bio-control fungus Purpureocillium lilacinum and their inhibition on phytophthora revealed by genome mining.</title>
        <authorList>
            <person name="Wang G."/>
            <person name="Liu Z."/>
            <person name="Lin R."/>
            <person name="Li E."/>
            <person name="Mao Z."/>
            <person name="Ling J."/>
            <person name="Yang Y."/>
            <person name="Yin W.B."/>
            <person name="Xie B."/>
        </authorList>
    </citation>
    <scope>NUCLEOTIDE SEQUENCE [LARGE SCALE GENOMIC DNA]</scope>
    <source>
        <strain evidence="7">170</strain>
    </source>
</reference>
<dbReference type="PANTHER" id="PTHR13914">
    <property type="entry name" value="PROLINE OXIDASE"/>
    <property type="match status" value="1"/>
</dbReference>
<dbReference type="GeneID" id="28845825"/>
<dbReference type="GO" id="GO:0005739">
    <property type="term" value="C:mitochondrion"/>
    <property type="evidence" value="ECO:0007669"/>
    <property type="project" value="TreeGrafter"/>
</dbReference>
<organism evidence="7 8">
    <name type="scientific">Pochonia chlamydosporia 170</name>
    <dbReference type="NCBI Taxonomy" id="1380566"/>
    <lineage>
        <taxon>Eukaryota</taxon>
        <taxon>Fungi</taxon>
        <taxon>Dikarya</taxon>
        <taxon>Ascomycota</taxon>
        <taxon>Pezizomycotina</taxon>
        <taxon>Sordariomycetes</taxon>
        <taxon>Hypocreomycetidae</taxon>
        <taxon>Hypocreales</taxon>
        <taxon>Clavicipitaceae</taxon>
        <taxon>Pochonia</taxon>
    </lineage>
</organism>
<evidence type="ECO:0000256" key="5">
    <source>
        <dbReference type="RuleBase" id="RU364054"/>
    </source>
</evidence>
<name>A0A179F7G6_METCM</name>
<dbReference type="InterPro" id="IPR029041">
    <property type="entry name" value="FAD-linked_oxidoreductase-like"/>
</dbReference>
<dbReference type="PANTHER" id="PTHR13914:SF0">
    <property type="entry name" value="PROLINE DEHYDROGENASE 1, MITOCHONDRIAL"/>
    <property type="match status" value="1"/>
</dbReference>
<evidence type="ECO:0000256" key="2">
    <source>
        <dbReference type="ARBA" id="ARBA00012695"/>
    </source>
</evidence>
<accession>A0A179F7G6</accession>
<comment type="cofactor">
    <cofactor evidence="5">
        <name>FAD</name>
        <dbReference type="ChEBI" id="CHEBI:57692"/>
    </cofactor>
</comment>
<dbReference type="Gene3D" id="3.20.20.220">
    <property type="match status" value="1"/>
</dbReference>
<dbReference type="GO" id="GO:0004657">
    <property type="term" value="F:proline dehydrogenase activity"/>
    <property type="evidence" value="ECO:0007669"/>
    <property type="project" value="UniProtKB-EC"/>
</dbReference>
<dbReference type="GO" id="GO:0071949">
    <property type="term" value="F:FAD binding"/>
    <property type="evidence" value="ECO:0007669"/>
    <property type="project" value="TreeGrafter"/>
</dbReference>
<keyword evidence="8" id="KW-1185">Reference proteome</keyword>
<evidence type="ECO:0000256" key="4">
    <source>
        <dbReference type="ARBA" id="ARBA00023062"/>
    </source>
</evidence>
<evidence type="ECO:0000313" key="7">
    <source>
        <dbReference type="EMBL" id="OAQ61113.2"/>
    </source>
</evidence>
<comment type="caution">
    <text evidence="7">The sequence shown here is derived from an EMBL/GenBank/DDBJ whole genome shotgun (WGS) entry which is preliminary data.</text>
</comment>
<keyword evidence="3 5" id="KW-0560">Oxidoreductase</keyword>
<evidence type="ECO:0000313" key="8">
    <source>
        <dbReference type="Proteomes" id="UP000078397"/>
    </source>
</evidence>
<dbReference type="EMBL" id="LSBJ02000001">
    <property type="protein sequence ID" value="OAQ61113.2"/>
    <property type="molecule type" value="Genomic_DNA"/>
</dbReference>
<dbReference type="OrthoDB" id="5464at2759"/>
<dbReference type="STRING" id="1380566.A0A179F7G6"/>
<keyword evidence="5" id="KW-0285">Flavoprotein</keyword>
<dbReference type="KEGG" id="pchm:VFPPC_02131"/>
<dbReference type="RefSeq" id="XP_022284119.1">
    <property type="nucleotide sequence ID" value="XM_022428267.1"/>
</dbReference>
<dbReference type="AlphaFoldDB" id="A0A179F7G6"/>
<dbReference type="EC" id="1.5.5.2" evidence="2 5"/>
<proteinExistence type="inferred from homology"/>